<dbReference type="KEGG" id="mthd:A3224_06600"/>
<accession>A0A143HLD0</accession>
<dbReference type="AlphaFoldDB" id="A0A143HLD0"/>
<dbReference type="EMBL" id="CP014864">
    <property type="protein sequence ID" value="AMX02296.1"/>
    <property type="molecule type" value="Genomic_DNA"/>
</dbReference>
<reference evidence="2" key="1">
    <citation type="submission" date="2016-03" db="EMBL/GenBank/DDBJ databases">
        <authorList>
            <person name="Lee Y.-S."/>
            <person name="Choi Y.-L."/>
        </authorList>
    </citation>
    <scope>NUCLEOTIDE SEQUENCE [LARGE SCALE GENOMIC DNA]</scope>
    <source>
        <strain evidence="2">DAU221</strain>
    </source>
</reference>
<sequence>MQLLFGVIMAMKIEKYINEISGAPEKKAESVYQKVADSFEDDLLDYDEFPDGYFEFVINLLSEESFYLKPGLWNFLMVLGTEKQKMKRFHYESLGRIFIDHYRFYLNEDLCLAVCDFVARNYEEVFARFILDKLKAIEAEKDSNLRGFAVDGIRILERELERNKSG</sequence>
<evidence type="ECO:0000313" key="2">
    <source>
        <dbReference type="Proteomes" id="UP000076077"/>
    </source>
</evidence>
<evidence type="ECO:0000313" key="1">
    <source>
        <dbReference type="EMBL" id="AMX02296.1"/>
    </source>
</evidence>
<keyword evidence="2" id="KW-1185">Reference proteome</keyword>
<proteinExistence type="predicted"/>
<gene>
    <name evidence="1" type="ORF">A3224_06600</name>
</gene>
<organism evidence="1 2">
    <name type="scientific">Microbulbifer thermotolerans</name>
    <dbReference type="NCBI Taxonomy" id="252514"/>
    <lineage>
        <taxon>Bacteria</taxon>
        <taxon>Pseudomonadati</taxon>
        <taxon>Pseudomonadota</taxon>
        <taxon>Gammaproteobacteria</taxon>
        <taxon>Cellvibrionales</taxon>
        <taxon>Microbulbiferaceae</taxon>
        <taxon>Microbulbifer</taxon>
    </lineage>
</organism>
<protein>
    <submittedName>
        <fullName evidence="1">Uncharacterized protein</fullName>
    </submittedName>
</protein>
<dbReference type="RefSeq" id="WP_067152759.1">
    <property type="nucleotide sequence ID" value="NZ_CP014864.1"/>
</dbReference>
<dbReference type="GeneID" id="76607720"/>
<name>A0A143HLD0_MICTH</name>
<dbReference type="Proteomes" id="UP000076077">
    <property type="component" value="Chromosome"/>
</dbReference>
<dbReference type="OrthoDB" id="7027778at2"/>